<comment type="caution">
    <text evidence="6">The sequence shown here is derived from an EMBL/GenBank/DDBJ whole genome shotgun (WGS) entry which is preliminary data.</text>
</comment>
<protein>
    <recommendedName>
        <fullName evidence="5">DYW domain-containing protein</fullName>
    </recommendedName>
</protein>
<proteinExistence type="inferred from homology"/>
<feature type="transmembrane region" description="Helical" evidence="4">
    <location>
        <begin position="12"/>
        <end position="35"/>
    </location>
</feature>
<evidence type="ECO:0000313" key="7">
    <source>
        <dbReference type="Proteomes" id="UP000824120"/>
    </source>
</evidence>
<dbReference type="GO" id="GO:0009451">
    <property type="term" value="P:RNA modification"/>
    <property type="evidence" value="ECO:0007669"/>
    <property type="project" value="InterPro"/>
</dbReference>
<dbReference type="Proteomes" id="UP000824120">
    <property type="component" value="Chromosome 8"/>
</dbReference>
<dbReference type="InterPro" id="IPR011990">
    <property type="entry name" value="TPR-like_helical_dom_sf"/>
</dbReference>
<dbReference type="InterPro" id="IPR046849">
    <property type="entry name" value="E2_motif"/>
</dbReference>
<keyword evidence="7" id="KW-1185">Reference proteome</keyword>
<dbReference type="InterPro" id="IPR032867">
    <property type="entry name" value="DYW_dom"/>
</dbReference>
<name>A0A9J5XQ25_SOLCO</name>
<dbReference type="PANTHER" id="PTHR47926:SF450">
    <property type="entry name" value="DYW DOMAIN-CONTAINING PROTEIN"/>
    <property type="match status" value="1"/>
</dbReference>
<dbReference type="InterPro" id="IPR046960">
    <property type="entry name" value="PPR_At4g14850-like_plant"/>
</dbReference>
<evidence type="ECO:0000313" key="6">
    <source>
        <dbReference type="EMBL" id="KAG5589607.1"/>
    </source>
</evidence>
<organism evidence="6 7">
    <name type="scientific">Solanum commersonii</name>
    <name type="common">Commerson's wild potato</name>
    <name type="synonym">Commerson's nightshade</name>
    <dbReference type="NCBI Taxonomy" id="4109"/>
    <lineage>
        <taxon>Eukaryota</taxon>
        <taxon>Viridiplantae</taxon>
        <taxon>Streptophyta</taxon>
        <taxon>Embryophyta</taxon>
        <taxon>Tracheophyta</taxon>
        <taxon>Spermatophyta</taxon>
        <taxon>Magnoliopsida</taxon>
        <taxon>eudicotyledons</taxon>
        <taxon>Gunneridae</taxon>
        <taxon>Pentapetalae</taxon>
        <taxon>asterids</taxon>
        <taxon>lamiids</taxon>
        <taxon>Solanales</taxon>
        <taxon>Solanaceae</taxon>
        <taxon>Solanoideae</taxon>
        <taxon>Solaneae</taxon>
        <taxon>Solanum</taxon>
    </lineage>
</organism>
<dbReference type="OrthoDB" id="185373at2759"/>
<dbReference type="GO" id="GO:0003723">
    <property type="term" value="F:RNA binding"/>
    <property type="evidence" value="ECO:0007669"/>
    <property type="project" value="InterPro"/>
</dbReference>
<evidence type="ECO:0000256" key="1">
    <source>
        <dbReference type="ARBA" id="ARBA00006643"/>
    </source>
</evidence>
<dbReference type="FunFam" id="1.25.40.10:FF:000031">
    <property type="entry name" value="Pentatricopeptide repeat-containing protein mitochondrial"/>
    <property type="match status" value="1"/>
</dbReference>
<dbReference type="SUPFAM" id="SSF48452">
    <property type="entry name" value="TPR-like"/>
    <property type="match status" value="1"/>
</dbReference>
<dbReference type="EMBL" id="JACXVP010000008">
    <property type="protein sequence ID" value="KAG5589607.1"/>
    <property type="molecule type" value="Genomic_DNA"/>
</dbReference>
<gene>
    <name evidence="6" type="ORF">H5410_040121</name>
</gene>
<dbReference type="GO" id="GO:0008270">
    <property type="term" value="F:zinc ion binding"/>
    <property type="evidence" value="ECO:0007669"/>
    <property type="project" value="InterPro"/>
</dbReference>
<dbReference type="PANTHER" id="PTHR47926">
    <property type="entry name" value="PENTATRICOPEPTIDE REPEAT-CONTAINING PROTEIN"/>
    <property type="match status" value="1"/>
</dbReference>
<keyword evidence="2" id="KW-0677">Repeat</keyword>
<keyword evidence="4" id="KW-1133">Transmembrane helix</keyword>
<feature type="repeat" description="PPR" evidence="3">
    <location>
        <begin position="333"/>
        <end position="367"/>
    </location>
</feature>
<evidence type="ECO:0000256" key="2">
    <source>
        <dbReference type="ARBA" id="ARBA00022737"/>
    </source>
</evidence>
<evidence type="ECO:0000256" key="4">
    <source>
        <dbReference type="SAM" id="Phobius"/>
    </source>
</evidence>
<dbReference type="Pfam" id="PF01535">
    <property type="entry name" value="PPR"/>
    <property type="match status" value="1"/>
</dbReference>
<dbReference type="FunFam" id="1.25.40.10:FF:001630">
    <property type="entry name" value="Pentatricopeptide repeat-containing protein At5g43790"/>
    <property type="match status" value="1"/>
</dbReference>
<dbReference type="InterPro" id="IPR002885">
    <property type="entry name" value="PPR_rpt"/>
</dbReference>
<sequence length="640" mass="72273">MEKSSELLKETLCLIIIDLSVVALITCASPHLYLFCAMGTARTCIILNEGMIRIGVKFCREINPVSVHHQKESSHFALMTCESRILISSSTIDATISYALSIFNHVTNPTIFLFNTLISSSLSRKKDDQTHFALALYNRILMQTTLIPNSYTYPSLFKACSSQPWLQHGRALHTHVLKFLEPPYDHFVQASLLNFYSKCGELGVSRFLFDQITGPDLASWNSILAAYAHNYFVYYESNLDSVYDISSLSLEVLLLFRQMQKSLTCPNEVSLVALISACADLGALSQGIWAHSYVLRNGLKLNRYVGAALIAVYANCGRLDFARQVFDQLLERDIYCYNAMIRGLAVHGLGLEALKLFKKMDLEGLVPDDVTMLVIMCACSNVGLVDQGCKFFESMKEDYGIEPKLEHYGTLVDLFGRAGRVKEAEEIVQTIPMKPNAVIWRSLLGAARIHGNLELGESALKQLIQLEPKTSGNYVLLSNMYASLNRWDDVKHLRKLMKDQGIDKAPGSSIVDIDGAMHEFLIGDKTHPEAKWIYVKLDEIHRRLQEHGHKSGTREVLFDIEEEEKENALTYHSERLAIAYALIASDSGAPIRIIKNLRVCNDCHTATKLISMIYEREIIVRDRSRFHHFRNGTCSCLDYW</sequence>
<keyword evidence="4" id="KW-0812">Transmembrane</keyword>
<dbReference type="Gene3D" id="1.25.40.10">
    <property type="entry name" value="Tetratricopeptide repeat domain"/>
    <property type="match status" value="2"/>
</dbReference>
<dbReference type="InterPro" id="IPR046848">
    <property type="entry name" value="E_motif"/>
</dbReference>
<dbReference type="NCBIfam" id="TIGR00756">
    <property type="entry name" value="PPR"/>
    <property type="match status" value="1"/>
</dbReference>
<accession>A0A9J5XQ25</accession>
<reference evidence="6 7" key="1">
    <citation type="submission" date="2020-09" db="EMBL/GenBank/DDBJ databases">
        <title>De no assembly of potato wild relative species, Solanum commersonii.</title>
        <authorList>
            <person name="Cho K."/>
        </authorList>
    </citation>
    <scope>NUCLEOTIDE SEQUENCE [LARGE SCALE GENOMIC DNA]</scope>
    <source>
        <strain evidence="6">LZ3.2</strain>
        <tissue evidence="6">Leaf</tissue>
    </source>
</reference>
<evidence type="ECO:0000256" key="3">
    <source>
        <dbReference type="PROSITE-ProRule" id="PRU00708"/>
    </source>
</evidence>
<keyword evidence="4" id="KW-0472">Membrane</keyword>
<dbReference type="Pfam" id="PF20430">
    <property type="entry name" value="Eplus_motif"/>
    <property type="match status" value="1"/>
</dbReference>
<feature type="domain" description="DYW" evidence="5">
    <location>
        <begin position="548"/>
        <end position="640"/>
    </location>
</feature>
<dbReference type="FunFam" id="1.25.40.10:FF:000366">
    <property type="entry name" value="Pentatricopeptide (PPR) repeat-containing protein"/>
    <property type="match status" value="1"/>
</dbReference>
<dbReference type="Pfam" id="PF14432">
    <property type="entry name" value="DYW_deaminase"/>
    <property type="match status" value="1"/>
</dbReference>
<evidence type="ECO:0000259" key="5">
    <source>
        <dbReference type="Pfam" id="PF14432"/>
    </source>
</evidence>
<dbReference type="PROSITE" id="PS51375">
    <property type="entry name" value="PPR"/>
    <property type="match status" value="1"/>
</dbReference>
<dbReference type="Pfam" id="PF20431">
    <property type="entry name" value="E_motif"/>
    <property type="match status" value="1"/>
</dbReference>
<dbReference type="AlphaFoldDB" id="A0A9J5XQ25"/>
<comment type="similarity">
    <text evidence="1">Belongs to the PPR family. PCMP-H subfamily.</text>
</comment>
<dbReference type="Pfam" id="PF13041">
    <property type="entry name" value="PPR_2"/>
    <property type="match status" value="1"/>
</dbReference>